<evidence type="ECO:0000256" key="3">
    <source>
        <dbReference type="SAM" id="MobiDB-lite"/>
    </source>
</evidence>
<sequence>MDMDRDPTPGDPDEVRELADELREFADDVGEALGKIRGLASERAVLDWAGLSADAFRREFEGVPDNLTKLEDSYSLCAQALHGYWPKLQTAQGMADRALDRAISAQADLASAQSALGDAQDWVGRAGDEAERLQREGERENVEPPDEADVRAAARDQQAAEAAAGAAQGRVDDAEERLAAARQLALDAQEMREEAARECARDIDEASDAGIQNRRWWEKAIKWVTDNWDTLVDICKVIVAVLGVVVMIIGGPLAWVVLAAALVVLADTLVKYARGEAGLLDVAFAALDCIPGMKGLTTLGGLAAGLRGLARGGLRGIANGAAGLARNARGAIGDGVTGAFDRLRNVVRSGGTDPIDLATGAMFLSQTDLRLGGALPLVISRRVASDYHTGRWFGPSWASTCDQRIEVDEQGLVLVDQDGLLLSYPHPAESGDEVWPERGPRWPLTVEPDGGYTVSDLLTGQARRFRPPDESRIALLERLSDRNGNQVTFHYDATGAPTDIRHSGGYHLRLTTEECRITRLSLMTPDSPESEITVCEYGYDRGNLTEVIGSLGRPLEFAYDERLRITSWTDTNGHGYHYTYDARDRCVGEQGDAGELAVTIAYDGSLPEWPEAARVTTLTTAEGAVSHFVVNDLCQVVAEIDPLGGVTRRDHDANHQVVAHTDQLGHTTRITRNLVGQPIEVTYADGTTTRYTYGAHHRPISIVLADGTAWTWEFDERANCVAVIDGTGATWRYAFDQQGRLTHLIDPLGATTRVVCDATGQPVQLTDPLGNRVAKERDAFGRVVRITDPLGAVTRLEWTVEGLIRTAVAPDGGIRRWDYDGEGNCVAQTDAGGATTHFEYGPFDRLSARIEPDGRRYEFTHDEALRLVAVTDPRGLVWEYSYDSAGRLLAEKDFDDRRVEYRRDTAGRMAARVNAVGQVVGYAYDPRGQLVEKTVDRPTGDQPDHLDDPARYSFTYNVRGQMATATGPDAKITWERDGAGQPLSETLHTGEVARRTTYRYRPDGRRVLRKTPGGAVTTYGYDAAGRRTSMDIDGHRMVFEHDAAGRQTLRTADDFLGFGQEWDEAGRLVARSITVPGEPTLRHSYEYGADGQLLSVDEADHGRTTFRRDASGRICEVSARGWSESYAYDEAGNQTRAAWPDRHPLGDARGDREYTGNRLVRAGAVRYEYDAAGRVVTRMRTRLSRKPDIWRYSWDAEDRLTAVVTPDGTRWRYGYDPLGRRVFKERLGVERTTSVTGAAVDACVPGAERAVRVRTRVVERVDFTWDGSILVEQVSTTADMPRPAVITWQHDGLYPVAQSEHLGQPDAPQEAVDRRFFAIVTDLSGAPTRLLDEHGTVAWRARSTLWGSTAWARGGTAYTPVRFPGQYHDSETGLHYNLNRYYDPETARYTTPDPLGLGPAPNPAGYVPDPTVQSDPLGLAPCGSGTAIDFMNGADNAIPAGNPVTHGPNGTLIGNDPASVRNFQNVRNEGRHDVVAHGSRDGFLAMPEGNVNGGQISDAIRNNPNYDGGDLRLMVCHSGSDTSGIAQDLANELGVTVKAPTDMVGTQPALGPGQTPRIANNGSWRIFLPIVAG</sequence>
<evidence type="ECO:0000313" key="9">
    <source>
        <dbReference type="EMBL" id="KAB8161383.1"/>
    </source>
</evidence>
<dbReference type="PANTHER" id="PTHR32305:SF15">
    <property type="entry name" value="PROTEIN RHSA-RELATED"/>
    <property type="match status" value="1"/>
</dbReference>
<feature type="compositionally biased region" description="Low complexity" evidence="3">
    <location>
        <begin position="1392"/>
        <end position="1405"/>
    </location>
</feature>
<dbReference type="InterPro" id="IPR045351">
    <property type="entry name" value="DUF6531"/>
</dbReference>
<keyword evidence="4" id="KW-0812">Transmembrane</keyword>
<feature type="domain" description="Putative T7SS secretion signal" evidence="7">
    <location>
        <begin position="10"/>
        <end position="181"/>
    </location>
</feature>
<evidence type="ECO:0000256" key="4">
    <source>
        <dbReference type="SAM" id="Phobius"/>
    </source>
</evidence>
<dbReference type="InterPro" id="IPR056823">
    <property type="entry name" value="TEN-like_YD-shell"/>
</dbReference>
<dbReference type="OrthoDB" id="4981820at2"/>
<protein>
    <recommendedName>
        <fullName evidence="11">Type IV secretion protein Rhs</fullName>
    </recommendedName>
</protein>
<dbReference type="InterPro" id="IPR022385">
    <property type="entry name" value="Rhs_assc_core"/>
</dbReference>
<gene>
    <name evidence="9" type="ORF">FH607_025180</name>
</gene>
<dbReference type="InterPro" id="IPR031325">
    <property type="entry name" value="RHS_repeat"/>
</dbReference>
<dbReference type="InterPro" id="IPR029013">
    <property type="entry name" value="HP0062-like_sf"/>
</dbReference>
<dbReference type="NCBIfam" id="TIGR03696">
    <property type="entry name" value="Rhs_assc_core"/>
    <property type="match status" value="1"/>
</dbReference>
<feature type="region of interest" description="Disordered" evidence="3">
    <location>
        <begin position="127"/>
        <end position="150"/>
    </location>
</feature>
<evidence type="ECO:0000256" key="2">
    <source>
        <dbReference type="SAM" id="Coils"/>
    </source>
</evidence>
<feature type="domain" description="RHS protein conserved region" evidence="5">
    <location>
        <begin position="1319"/>
        <end position="1349"/>
    </location>
</feature>
<organism evidence="9 10">
    <name type="scientific">Streptomyces mimosae</name>
    <dbReference type="NCBI Taxonomy" id="2586635"/>
    <lineage>
        <taxon>Bacteria</taxon>
        <taxon>Bacillati</taxon>
        <taxon>Actinomycetota</taxon>
        <taxon>Actinomycetes</taxon>
        <taxon>Kitasatosporales</taxon>
        <taxon>Streptomycetaceae</taxon>
        <taxon>Streptomyces</taxon>
    </lineage>
</organism>
<comment type="caution">
    <text evidence="9">The sequence shown here is derived from an EMBL/GenBank/DDBJ whole genome shotgun (WGS) entry which is preliminary data.</text>
</comment>
<keyword evidence="2" id="KW-0175">Coiled coil</keyword>
<dbReference type="Pfam" id="PF25023">
    <property type="entry name" value="TEN_YD-shell"/>
    <property type="match status" value="1"/>
</dbReference>
<evidence type="ECO:0000256" key="1">
    <source>
        <dbReference type="ARBA" id="ARBA00022737"/>
    </source>
</evidence>
<dbReference type="InterPro" id="IPR006530">
    <property type="entry name" value="YD"/>
</dbReference>
<dbReference type="Pfam" id="PF20148">
    <property type="entry name" value="DUF6531"/>
    <property type="match status" value="1"/>
</dbReference>
<keyword evidence="4" id="KW-0472">Membrane</keyword>
<dbReference type="Pfam" id="PF03527">
    <property type="entry name" value="RHS"/>
    <property type="match status" value="1"/>
</dbReference>
<keyword evidence="1" id="KW-0677">Repeat</keyword>
<dbReference type="Gene3D" id="2.180.10.10">
    <property type="entry name" value="RHS repeat-associated core"/>
    <property type="match status" value="3"/>
</dbReference>
<accession>A0A5N5ZZZ4</accession>
<feature type="coiled-coil region" evidence="2">
    <location>
        <begin position="157"/>
        <end position="198"/>
    </location>
</feature>
<evidence type="ECO:0000313" key="10">
    <source>
        <dbReference type="Proteomes" id="UP000314251"/>
    </source>
</evidence>
<dbReference type="Proteomes" id="UP000314251">
    <property type="component" value="Unassembled WGS sequence"/>
</dbReference>
<feature type="domain" description="Teneurin-like YD-shell" evidence="8">
    <location>
        <begin position="679"/>
        <end position="789"/>
    </location>
</feature>
<dbReference type="PRINTS" id="PR00394">
    <property type="entry name" value="RHSPROTEIN"/>
</dbReference>
<reference evidence="9" key="1">
    <citation type="submission" date="2019-10" db="EMBL/GenBank/DDBJ databases">
        <title>Nonomuraea sp. nov., isolated from Phyllanthus amarus.</title>
        <authorList>
            <person name="Klykleung N."/>
            <person name="Tanasupawat S."/>
        </authorList>
    </citation>
    <scope>NUCLEOTIDE SEQUENCE [LARGE SCALE GENOMIC DNA]</scope>
    <source>
        <strain evidence="9">3MP-10</strain>
    </source>
</reference>
<keyword evidence="10" id="KW-1185">Reference proteome</keyword>
<evidence type="ECO:0000259" key="6">
    <source>
        <dbReference type="Pfam" id="PF20148"/>
    </source>
</evidence>
<dbReference type="Pfam" id="PF05593">
    <property type="entry name" value="RHS_repeat"/>
    <property type="match status" value="4"/>
</dbReference>
<feature type="domain" description="DUF6531" evidence="6">
    <location>
        <begin position="353"/>
        <end position="424"/>
    </location>
</feature>
<proteinExistence type="predicted"/>
<dbReference type="InterPro" id="IPR050708">
    <property type="entry name" value="T6SS_VgrG/RHS"/>
</dbReference>
<feature type="transmembrane region" description="Helical" evidence="4">
    <location>
        <begin position="237"/>
        <end position="265"/>
    </location>
</feature>
<keyword evidence="4" id="KW-1133">Transmembrane helix</keyword>
<dbReference type="NCBIfam" id="TIGR01643">
    <property type="entry name" value="YD_repeat_2x"/>
    <property type="match status" value="10"/>
</dbReference>
<evidence type="ECO:0008006" key="11">
    <source>
        <dbReference type="Google" id="ProtNLM"/>
    </source>
</evidence>
<dbReference type="Gene3D" id="1.20.120.330">
    <property type="entry name" value="Nucleotidyltransferases domain 2"/>
    <property type="match status" value="1"/>
</dbReference>
<name>A0A5N5ZZZ4_9ACTN</name>
<evidence type="ECO:0000259" key="7">
    <source>
        <dbReference type="Pfam" id="PF21725"/>
    </source>
</evidence>
<dbReference type="SUPFAM" id="SSF158414">
    <property type="entry name" value="HP0062-like"/>
    <property type="match status" value="1"/>
</dbReference>
<dbReference type="InterPro" id="IPR049082">
    <property type="entry name" value="T7SS_signal"/>
</dbReference>
<dbReference type="EMBL" id="VDLY02000019">
    <property type="protein sequence ID" value="KAB8161383.1"/>
    <property type="molecule type" value="Genomic_DNA"/>
</dbReference>
<evidence type="ECO:0000259" key="8">
    <source>
        <dbReference type="Pfam" id="PF25023"/>
    </source>
</evidence>
<dbReference type="PANTHER" id="PTHR32305">
    <property type="match status" value="1"/>
</dbReference>
<feature type="region of interest" description="Disordered" evidence="3">
    <location>
        <begin position="1389"/>
        <end position="1411"/>
    </location>
</feature>
<dbReference type="InterPro" id="IPR001826">
    <property type="entry name" value="RHS"/>
</dbReference>
<dbReference type="Pfam" id="PF21725">
    <property type="entry name" value="T7SS_signal"/>
    <property type="match status" value="1"/>
</dbReference>
<evidence type="ECO:0000259" key="5">
    <source>
        <dbReference type="Pfam" id="PF03527"/>
    </source>
</evidence>